<sequence length="83" mass="9494">MTDAPDPIALICERLDVPPELAEDILLLTHWVDQELATTRYGYPKDNAIPPPLHQRLADPAYLARLRHAACDHWELTPDRLPF</sequence>
<gene>
    <name evidence="1" type="ORF">DL240_14410</name>
</gene>
<protein>
    <submittedName>
        <fullName evidence="1">Uncharacterized protein</fullName>
    </submittedName>
</protein>
<reference evidence="1 2" key="1">
    <citation type="submission" date="2018-05" db="EMBL/GenBank/DDBJ databases">
        <title>Lujinxingia marina gen. nov. sp. nov., a new facultative anaerobic member of the class Deltaproteobacteria, and proposal of Lujinxingaceae fam. nov.</title>
        <authorList>
            <person name="Li C.-M."/>
        </authorList>
    </citation>
    <scope>NUCLEOTIDE SEQUENCE [LARGE SCALE GENOMIC DNA]</scope>
    <source>
        <strain evidence="1 2">B210</strain>
    </source>
</reference>
<comment type="caution">
    <text evidence="1">The sequence shown here is derived from an EMBL/GenBank/DDBJ whole genome shotgun (WGS) entry which is preliminary data.</text>
</comment>
<name>A0A328C8B2_9DELT</name>
<dbReference type="AlphaFoldDB" id="A0A328C8B2"/>
<evidence type="ECO:0000313" key="1">
    <source>
        <dbReference type="EMBL" id="RAL20873.1"/>
    </source>
</evidence>
<proteinExistence type="predicted"/>
<evidence type="ECO:0000313" key="2">
    <source>
        <dbReference type="Proteomes" id="UP000249169"/>
    </source>
</evidence>
<organism evidence="1 2">
    <name type="scientific">Lujinxingia litoralis</name>
    <dbReference type="NCBI Taxonomy" id="2211119"/>
    <lineage>
        <taxon>Bacteria</taxon>
        <taxon>Deltaproteobacteria</taxon>
        <taxon>Bradymonadales</taxon>
        <taxon>Lujinxingiaceae</taxon>
        <taxon>Lujinxingia</taxon>
    </lineage>
</organism>
<dbReference type="EMBL" id="QHKO01000007">
    <property type="protein sequence ID" value="RAL20873.1"/>
    <property type="molecule type" value="Genomic_DNA"/>
</dbReference>
<accession>A0A328C8B2</accession>
<dbReference type="RefSeq" id="WP_111730604.1">
    <property type="nucleotide sequence ID" value="NZ_QHKO01000007.1"/>
</dbReference>
<dbReference type="OrthoDB" id="5516844at2"/>
<keyword evidence="2" id="KW-1185">Reference proteome</keyword>
<dbReference type="Proteomes" id="UP000249169">
    <property type="component" value="Unassembled WGS sequence"/>
</dbReference>